<protein>
    <submittedName>
        <fullName evidence="1">Uncharacterized protein</fullName>
    </submittedName>
</protein>
<accession>A0AA94IVK7</accession>
<name>A0AA94IVK7_9BACT</name>
<organism evidence="1 2">
    <name type="scientific">Prevotella jejuni</name>
    <dbReference type="NCBI Taxonomy" id="1177574"/>
    <lineage>
        <taxon>Bacteria</taxon>
        <taxon>Pseudomonadati</taxon>
        <taxon>Bacteroidota</taxon>
        <taxon>Bacteroidia</taxon>
        <taxon>Bacteroidales</taxon>
        <taxon>Prevotellaceae</taxon>
        <taxon>Prevotella</taxon>
    </lineage>
</organism>
<proteinExistence type="predicted"/>
<comment type="caution">
    <text evidence="1">The sequence shown here is derived from an EMBL/GenBank/DDBJ whole genome shotgun (WGS) entry which is preliminary data.</text>
</comment>
<keyword evidence="2" id="KW-1185">Reference proteome</keyword>
<sequence>MALSKFTLMLTHYNSALPPSKYPIYLILNYYNKRFSRLLSNSHQNLPISSKYLSKSSLNLLYPL</sequence>
<dbReference type="Proteomes" id="UP000198427">
    <property type="component" value="Unassembled WGS sequence"/>
</dbReference>
<gene>
    <name evidence="1" type="ORF">SAMN06265364_1203</name>
</gene>
<evidence type="ECO:0000313" key="1">
    <source>
        <dbReference type="EMBL" id="SNR92565.1"/>
    </source>
</evidence>
<dbReference type="AlphaFoldDB" id="A0AA94IVK7"/>
<evidence type="ECO:0000313" key="2">
    <source>
        <dbReference type="Proteomes" id="UP000198427"/>
    </source>
</evidence>
<dbReference type="EMBL" id="FZNZ01000020">
    <property type="protein sequence ID" value="SNR92565.1"/>
    <property type="molecule type" value="Genomic_DNA"/>
</dbReference>
<reference evidence="1 2" key="1">
    <citation type="submission" date="2017-06" db="EMBL/GenBank/DDBJ databases">
        <authorList>
            <person name="Varghese N."/>
            <person name="Submissions S."/>
        </authorList>
    </citation>
    <scope>NUCLEOTIDE SEQUENCE [LARGE SCALE GENOMIC DNA]</scope>
    <source>
        <strain evidence="1 2">DSM 26989</strain>
    </source>
</reference>